<evidence type="ECO:0000313" key="7">
    <source>
        <dbReference type="EMBL" id="SMO55552.1"/>
    </source>
</evidence>
<sequence length="311" mass="32435">MIDTLTNILQTMVLYATPLILAAMGGLYSERSGVVNIGLEGLMTIGAFTAAVTTLATNNPWIGLLAAMLAGIILALPHAVASVTFKADQVVSGVAINFLALGISVYLVKAMYNGKAQTPTVLETLDRLPIPGLSQIPVIGPAFFNAFPTTYLAVFVVFLSYFLLYRTPFGMRLRAVGEHPRAAETMGVNVFLMRYIAVLISGALAAIGGAGLSIAIGSEFNETTVAGQGFIALAALIFGKWNPFGALGAATFFGLAVALALTGQIFGLTNYVPSEVLNMLPYILTILALAGVVGRAEAPAAIGKPYETGGR</sequence>
<proteinExistence type="predicted"/>
<feature type="transmembrane region" description="Helical" evidence="6">
    <location>
        <begin position="223"/>
        <end position="239"/>
    </location>
</feature>
<feature type="transmembrane region" description="Helical" evidence="6">
    <location>
        <begin position="12"/>
        <end position="28"/>
    </location>
</feature>
<keyword evidence="2" id="KW-1003">Cell membrane</keyword>
<evidence type="ECO:0000256" key="3">
    <source>
        <dbReference type="ARBA" id="ARBA00022692"/>
    </source>
</evidence>
<keyword evidence="8" id="KW-1185">Reference proteome</keyword>
<reference evidence="7 8" key="1">
    <citation type="submission" date="2017-05" db="EMBL/GenBank/DDBJ databases">
        <authorList>
            <person name="Varghese N."/>
            <person name="Submissions S."/>
        </authorList>
    </citation>
    <scope>NUCLEOTIDE SEQUENCE [LARGE SCALE GENOMIC DNA]</scope>
    <source>
        <strain evidence="7 8">DSM 45474</strain>
    </source>
</reference>
<organism evidence="7 8">
    <name type="scientific">Melghirimyces algeriensis</name>
    <dbReference type="NCBI Taxonomy" id="910412"/>
    <lineage>
        <taxon>Bacteria</taxon>
        <taxon>Bacillati</taxon>
        <taxon>Bacillota</taxon>
        <taxon>Bacilli</taxon>
        <taxon>Bacillales</taxon>
        <taxon>Thermoactinomycetaceae</taxon>
        <taxon>Melghirimyces</taxon>
    </lineage>
</organism>
<feature type="transmembrane region" description="Helical" evidence="6">
    <location>
        <begin position="61"/>
        <end position="83"/>
    </location>
</feature>
<feature type="transmembrane region" description="Helical" evidence="6">
    <location>
        <begin position="246"/>
        <end position="267"/>
    </location>
</feature>
<keyword evidence="4 6" id="KW-1133">Transmembrane helix</keyword>
<evidence type="ECO:0000256" key="4">
    <source>
        <dbReference type="ARBA" id="ARBA00022989"/>
    </source>
</evidence>
<evidence type="ECO:0000256" key="5">
    <source>
        <dbReference type="ARBA" id="ARBA00023136"/>
    </source>
</evidence>
<gene>
    <name evidence="7" type="ORF">SAMN06264849_103182</name>
</gene>
<keyword evidence="3 6" id="KW-0812">Transmembrane</keyword>
<dbReference type="Proteomes" id="UP000315636">
    <property type="component" value="Unassembled WGS sequence"/>
</dbReference>
<dbReference type="EMBL" id="FXTI01000003">
    <property type="protein sequence ID" value="SMO55552.1"/>
    <property type="molecule type" value="Genomic_DNA"/>
</dbReference>
<dbReference type="Pfam" id="PF02653">
    <property type="entry name" value="BPD_transp_2"/>
    <property type="match status" value="1"/>
</dbReference>
<accession>A0A521C7T8</accession>
<dbReference type="CDD" id="cd06580">
    <property type="entry name" value="TM_PBP1_transp_TpRbsC_like"/>
    <property type="match status" value="1"/>
</dbReference>
<dbReference type="GO" id="GO:0005886">
    <property type="term" value="C:plasma membrane"/>
    <property type="evidence" value="ECO:0007669"/>
    <property type="project" value="UniProtKB-SubCell"/>
</dbReference>
<dbReference type="InterPro" id="IPR001851">
    <property type="entry name" value="ABC_transp_permease"/>
</dbReference>
<dbReference type="GO" id="GO:0022857">
    <property type="term" value="F:transmembrane transporter activity"/>
    <property type="evidence" value="ECO:0007669"/>
    <property type="project" value="InterPro"/>
</dbReference>
<feature type="transmembrane region" description="Helical" evidence="6">
    <location>
        <begin position="279"/>
        <end position="296"/>
    </location>
</feature>
<dbReference type="PANTHER" id="PTHR43370">
    <property type="entry name" value="SUGAR ABC TRANSPORTER INTEGRAL MEMBRANE PROTEIN-RELATED"/>
    <property type="match status" value="1"/>
</dbReference>
<keyword evidence="5 6" id="KW-0472">Membrane</keyword>
<protein>
    <submittedName>
        <fullName evidence="7">Nucleoside ABC transporter membrane protein</fullName>
    </submittedName>
</protein>
<feature type="transmembrane region" description="Helical" evidence="6">
    <location>
        <begin position="142"/>
        <end position="164"/>
    </location>
</feature>
<dbReference type="PANTHER" id="PTHR43370:SF1">
    <property type="entry name" value="GUANOSINE ABC TRANSPORTER PERMEASE PROTEIN NUPQ"/>
    <property type="match status" value="1"/>
</dbReference>
<evidence type="ECO:0000313" key="8">
    <source>
        <dbReference type="Proteomes" id="UP000315636"/>
    </source>
</evidence>
<evidence type="ECO:0000256" key="2">
    <source>
        <dbReference type="ARBA" id="ARBA00022475"/>
    </source>
</evidence>
<name>A0A521C7T8_9BACL</name>
<feature type="transmembrane region" description="Helical" evidence="6">
    <location>
        <begin position="35"/>
        <end position="55"/>
    </location>
</feature>
<evidence type="ECO:0000256" key="1">
    <source>
        <dbReference type="ARBA" id="ARBA00004651"/>
    </source>
</evidence>
<feature type="transmembrane region" description="Helical" evidence="6">
    <location>
        <begin position="195"/>
        <end position="217"/>
    </location>
</feature>
<evidence type="ECO:0000256" key="6">
    <source>
        <dbReference type="SAM" id="Phobius"/>
    </source>
</evidence>
<comment type="subcellular location">
    <subcellularLocation>
        <location evidence="1">Cell membrane</location>
        <topology evidence="1">Multi-pass membrane protein</topology>
    </subcellularLocation>
</comment>
<feature type="transmembrane region" description="Helical" evidence="6">
    <location>
        <begin position="90"/>
        <end position="108"/>
    </location>
</feature>
<dbReference type="AlphaFoldDB" id="A0A521C7T8"/>